<evidence type="ECO:0008006" key="3">
    <source>
        <dbReference type="Google" id="ProtNLM"/>
    </source>
</evidence>
<dbReference type="EMBL" id="WSQA01000005">
    <property type="protein sequence ID" value="MVZ62142.1"/>
    <property type="molecule type" value="Genomic_DNA"/>
</dbReference>
<dbReference type="RefSeq" id="WP_160368880.1">
    <property type="nucleotide sequence ID" value="NZ_WSQA01000005.1"/>
</dbReference>
<reference evidence="1 2" key="1">
    <citation type="submission" date="2019-12" db="EMBL/GenBank/DDBJ databases">
        <authorList>
            <person name="Dong K."/>
        </authorList>
    </citation>
    <scope>NUCLEOTIDE SEQUENCE [LARGE SCALE GENOMIC DNA]</scope>
    <source>
        <strain evidence="1 2">JCM 31225</strain>
    </source>
</reference>
<protein>
    <recommendedName>
        <fullName evidence="3">DUF3010 family protein</fullName>
    </recommendedName>
</protein>
<organism evidence="1 2">
    <name type="scientific">Sphingobacterium humi</name>
    <dbReference type="NCBI Taxonomy" id="1796905"/>
    <lineage>
        <taxon>Bacteria</taxon>
        <taxon>Pseudomonadati</taxon>
        <taxon>Bacteroidota</taxon>
        <taxon>Sphingobacteriia</taxon>
        <taxon>Sphingobacteriales</taxon>
        <taxon>Sphingobacteriaceae</taxon>
        <taxon>Sphingobacterium</taxon>
    </lineage>
</organism>
<evidence type="ECO:0000313" key="1">
    <source>
        <dbReference type="EMBL" id="MVZ62142.1"/>
    </source>
</evidence>
<accession>A0A6N8L2Y3</accession>
<dbReference type="AlphaFoldDB" id="A0A6N8L2Y3"/>
<comment type="caution">
    <text evidence="1">The sequence shown here is derived from an EMBL/GenBank/DDBJ whole genome shotgun (WGS) entry which is preliminary data.</text>
</comment>
<gene>
    <name evidence="1" type="ORF">GQF63_08925</name>
</gene>
<dbReference type="Proteomes" id="UP000435036">
    <property type="component" value="Unassembled WGS sequence"/>
</dbReference>
<proteinExistence type="predicted"/>
<name>A0A6N8L2Y3_9SPHI</name>
<keyword evidence="2" id="KW-1185">Reference proteome</keyword>
<evidence type="ECO:0000313" key="2">
    <source>
        <dbReference type="Proteomes" id="UP000435036"/>
    </source>
</evidence>
<sequence length="157" mass="17722">MDQIKSIGIRVTPTSVYFSIISAKGKEIEIIALDIVKCPKSMEIPEQLKFVRNTLGDIINEFKVKNACIRVTESNARKISIHRIYIEGVIQELFASSTIEKYFIGQISNISTKLGIKRNEFKPYADGEIEFPGLENWGNLKIEQRESIMAAISAINI</sequence>
<dbReference type="OrthoDB" id="7605362at2"/>